<dbReference type="AlphaFoldDB" id="A0A809R152"/>
<dbReference type="PANTHER" id="PTHR40065:SF3">
    <property type="entry name" value="RNA-BINDING PROTEIN YHBY"/>
    <property type="match status" value="1"/>
</dbReference>
<feature type="region of interest" description="Disordered" evidence="3">
    <location>
        <begin position="90"/>
        <end position="116"/>
    </location>
</feature>
<dbReference type="InterPro" id="IPR051925">
    <property type="entry name" value="RNA-binding_domain"/>
</dbReference>
<evidence type="ECO:0000313" key="5">
    <source>
        <dbReference type="EMBL" id="BBO21363.1"/>
    </source>
</evidence>
<keyword evidence="1 2" id="KW-0694">RNA-binding</keyword>
<dbReference type="KEGG" id="ddz:DSYM_20620"/>
<reference evidence="5" key="1">
    <citation type="journal article" name="DNA Res.">
        <title>The physiological potential of anammox bacteria as revealed by their core genome structure.</title>
        <authorList>
            <person name="Okubo T."/>
            <person name="Toyoda A."/>
            <person name="Fukuhara K."/>
            <person name="Uchiyama I."/>
            <person name="Harigaya Y."/>
            <person name="Kuroiwa M."/>
            <person name="Suzuki T."/>
            <person name="Murakami Y."/>
            <person name="Suwa Y."/>
            <person name="Takami H."/>
        </authorList>
    </citation>
    <scope>NUCLEOTIDE SEQUENCE</scope>
    <source>
        <strain evidence="5">317325-3</strain>
    </source>
</reference>
<dbReference type="EMBL" id="AP021857">
    <property type="protein sequence ID" value="BBO21363.1"/>
    <property type="molecule type" value="Genomic_DNA"/>
</dbReference>
<evidence type="ECO:0000256" key="2">
    <source>
        <dbReference type="PROSITE-ProRule" id="PRU00626"/>
    </source>
</evidence>
<dbReference type="Pfam" id="PF01985">
    <property type="entry name" value="CRS1_YhbY"/>
    <property type="match status" value="1"/>
</dbReference>
<evidence type="ECO:0000256" key="3">
    <source>
        <dbReference type="SAM" id="MobiDB-lite"/>
    </source>
</evidence>
<sequence>MLELTSSQRRALRARAHSLRPVASISQKGLSEAVLAEIERGLKAHELIKVRVYGVERGDREILLGEICAHLGAAPVQHIGNVLVVFRKNPETVNPAPPSRSGSTAKPAGARRRLLK</sequence>
<name>A0A809R152_9PROT</name>
<dbReference type="InterPro" id="IPR035920">
    <property type="entry name" value="YhbY-like_sf"/>
</dbReference>
<dbReference type="PROSITE" id="PS51295">
    <property type="entry name" value="CRM"/>
    <property type="match status" value="1"/>
</dbReference>
<proteinExistence type="predicted"/>
<evidence type="ECO:0000313" key="6">
    <source>
        <dbReference type="Proteomes" id="UP000662914"/>
    </source>
</evidence>
<dbReference type="SMART" id="SM01103">
    <property type="entry name" value="CRS1_YhbY"/>
    <property type="match status" value="1"/>
</dbReference>
<protein>
    <recommendedName>
        <fullName evidence="4">CRM domain-containing protein</fullName>
    </recommendedName>
</protein>
<dbReference type="InterPro" id="IPR001890">
    <property type="entry name" value="RNA-binding_CRM"/>
</dbReference>
<dbReference type="PANTHER" id="PTHR40065">
    <property type="entry name" value="RNA-BINDING PROTEIN YHBY"/>
    <property type="match status" value="1"/>
</dbReference>
<gene>
    <name evidence="5" type="ORF">DSYM_20620</name>
</gene>
<evidence type="ECO:0000256" key="1">
    <source>
        <dbReference type="ARBA" id="ARBA00022884"/>
    </source>
</evidence>
<accession>A0A809R152</accession>
<dbReference type="SUPFAM" id="SSF75471">
    <property type="entry name" value="YhbY-like"/>
    <property type="match status" value="1"/>
</dbReference>
<dbReference type="GO" id="GO:0003723">
    <property type="term" value="F:RNA binding"/>
    <property type="evidence" value="ECO:0007669"/>
    <property type="project" value="UniProtKB-UniRule"/>
</dbReference>
<organism evidence="5 6">
    <name type="scientific">Candidatus Desulfobacillus denitrificans</name>
    <dbReference type="NCBI Taxonomy" id="2608985"/>
    <lineage>
        <taxon>Bacteria</taxon>
        <taxon>Pseudomonadati</taxon>
        <taxon>Pseudomonadota</taxon>
        <taxon>Betaproteobacteria</taxon>
        <taxon>Candidatus Desulfobacillus</taxon>
    </lineage>
</organism>
<dbReference type="Proteomes" id="UP000662914">
    <property type="component" value="Chromosome"/>
</dbReference>
<evidence type="ECO:0000259" key="4">
    <source>
        <dbReference type="PROSITE" id="PS51295"/>
    </source>
</evidence>
<feature type="domain" description="CRM" evidence="4">
    <location>
        <begin position="2"/>
        <end position="98"/>
    </location>
</feature>
<dbReference type="Gene3D" id="3.30.110.60">
    <property type="entry name" value="YhbY-like"/>
    <property type="match status" value="1"/>
</dbReference>